<dbReference type="RefSeq" id="WP_012505216.1">
    <property type="nucleotide sequence ID" value="NC_011059.1"/>
</dbReference>
<dbReference type="KEGG" id="paa:Paes_0624"/>
<feature type="domain" description="Helix-turn-helix" evidence="1">
    <location>
        <begin position="40"/>
        <end position="88"/>
    </location>
</feature>
<gene>
    <name evidence="2" type="ordered locus">Paes_0624</name>
</gene>
<proteinExistence type="predicted"/>
<dbReference type="GO" id="GO:0003677">
    <property type="term" value="F:DNA binding"/>
    <property type="evidence" value="ECO:0007669"/>
    <property type="project" value="InterPro"/>
</dbReference>
<dbReference type="NCBIfam" id="TIGR01764">
    <property type="entry name" value="excise"/>
    <property type="match status" value="1"/>
</dbReference>
<dbReference type="AlphaFoldDB" id="B4S628"/>
<dbReference type="EMBL" id="CP001108">
    <property type="protein sequence ID" value="ACF45679.1"/>
    <property type="molecule type" value="Genomic_DNA"/>
</dbReference>
<dbReference type="InterPro" id="IPR010093">
    <property type="entry name" value="SinI_DNA-bd"/>
</dbReference>
<organism evidence="2 3">
    <name type="scientific">Prosthecochloris aestuarii (strain DSM 271 / SK 413)</name>
    <dbReference type="NCBI Taxonomy" id="290512"/>
    <lineage>
        <taxon>Bacteria</taxon>
        <taxon>Pseudomonadati</taxon>
        <taxon>Chlorobiota</taxon>
        <taxon>Chlorobiia</taxon>
        <taxon>Chlorobiales</taxon>
        <taxon>Chlorobiaceae</taxon>
        <taxon>Prosthecochloris</taxon>
    </lineage>
</organism>
<dbReference type="Pfam" id="PF12728">
    <property type="entry name" value="HTH_17"/>
    <property type="match status" value="1"/>
</dbReference>
<reference evidence="2" key="1">
    <citation type="submission" date="2008-06" db="EMBL/GenBank/DDBJ databases">
        <title>Complete sequence of chromosome of Prosthecochloris aestuarii DSM 271.</title>
        <authorList>
            <consortium name="US DOE Joint Genome Institute"/>
            <person name="Lucas S."/>
            <person name="Copeland A."/>
            <person name="Lapidus A."/>
            <person name="Glavina del Rio T."/>
            <person name="Dalin E."/>
            <person name="Tice H."/>
            <person name="Bruce D."/>
            <person name="Goodwin L."/>
            <person name="Pitluck S."/>
            <person name="Schmutz J."/>
            <person name="Larimer F."/>
            <person name="Land M."/>
            <person name="Hauser L."/>
            <person name="Kyrpides N."/>
            <person name="Anderson I."/>
            <person name="Liu Z."/>
            <person name="Li T."/>
            <person name="Zhao F."/>
            <person name="Overmann J."/>
            <person name="Bryant D.A."/>
            <person name="Richardson P."/>
        </authorList>
    </citation>
    <scope>NUCLEOTIDE SEQUENCE [LARGE SCALE GENOMIC DNA]</scope>
    <source>
        <strain evidence="2">DSM 271</strain>
    </source>
</reference>
<sequence>MDYPQTCAVSPDDRLMAAIRIIVRQELATVLTSGEPKDRLLTVAEAATFLRLAVPTIYGLVQRNQIPYIKKTKRLYFSERKLNEWLEKGENDGPAEIERAVDTYLTLRKSSRKKHQ</sequence>
<dbReference type="InterPro" id="IPR041657">
    <property type="entry name" value="HTH_17"/>
</dbReference>
<dbReference type="Proteomes" id="UP000002725">
    <property type="component" value="Chromosome"/>
</dbReference>
<name>B4S628_PROA2</name>
<evidence type="ECO:0000313" key="2">
    <source>
        <dbReference type="EMBL" id="ACF45679.1"/>
    </source>
</evidence>
<accession>B4S628</accession>
<keyword evidence="3" id="KW-1185">Reference proteome</keyword>
<evidence type="ECO:0000259" key="1">
    <source>
        <dbReference type="Pfam" id="PF12728"/>
    </source>
</evidence>
<dbReference type="STRING" id="290512.Paes_0624"/>
<evidence type="ECO:0000313" key="3">
    <source>
        <dbReference type="Proteomes" id="UP000002725"/>
    </source>
</evidence>
<protein>
    <submittedName>
        <fullName evidence="2">DNA binding domain protein, excisionase family</fullName>
    </submittedName>
</protein>
<dbReference type="eggNOG" id="COG3311">
    <property type="taxonomic scope" value="Bacteria"/>
</dbReference>
<dbReference type="HOGENOM" id="CLU_140176_0_1_10"/>